<dbReference type="SUPFAM" id="SSF52833">
    <property type="entry name" value="Thioredoxin-like"/>
    <property type="match status" value="1"/>
</dbReference>
<dbReference type="InterPro" id="IPR017937">
    <property type="entry name" value="Thioredoxin_CS"/>
</dbReference>
<evidence type="ECO:0000256" key="4">
    <source>
        <dbReference type="SAM" id="MobiDB-lite"/>
    </source>
</evidence>
<evidence type="ECO:0000256" key="3">
    <source>
        <dbReference type="ARBA" id="ARBA00023157"/>
    </source>
</evidence>
<evidence type="ECO:0000259" key="5">
    <source>
        <dbReference type="PROSITE" id="PS51352"/>
    </source>
</evidence>
<dbReference type="AlphaFoldDB" id="A0AA90U1N3"/>
<evidence type="ECO:0000313" key="6">
    <source>
        <dbReference type="EMBL" id="MDR6223982.1"/>
    </source>
</evidence>
<comment type="caution">
    <text evidence="6">The sequence shown here is derived from an EMBL/GenBank/DDBJ whole genome shotgun (WGS) entry which is preliminary data.</text>
</comment>
<keyword evidence="2" id="KW-0249">Electron transport</keyword>
<dbReference type="PANTHER" id="PTHR45663:SF11">
    <property type="entry name" value="GEO12009P1"/>
    <property type="match status" value="1"/>
</dbReference>
<dbReference type="InterPro" id="IPR004209">
    <property type="entry name" value="FTR_bsu"/>
</dbReference>
<dbReference type="PROSITE" id="PS00194">
    <property type="entry name" value="THIOREDOXIN_1"/>
    <property type="match status" value="1"/>
</dbReference>
<dbReference type="PROSITE" id="PS51352">
    <property type="entry name" value="THIOREDOXIN_2"/>
    <property type="match status" value="1"/>
</dbReference>
<keyword evidence="7" id="KW-1185">Reference proteome</keyword>
<dbReference type="Pfam" id="PF00085">
    <property type="entry name" value="Thioredoxin"/>
    <property type="match status" value="1"/>
</dbReference>
<sequence length="241" mass="27364">MGLGSFIGSIFGRQEQVKFNEPVVEELNKNLFMINTLAFEAEVGHSELPVVVDCFTKTCPPCKKMGPVFEKLACEYESKVKFIKIDLKGSPEIGKRFNILGVPTLLFFKDGDLENNVVGYTNEDKLREHLDNLLEQQSGNSPSEVENMTNNESTKEDMHVWTSKYADKAGYMLNPDEESLHLVLEGLARNRNKHGKNYCPCRIVTGDEQEDKKIICPCIYHKDEISNDGSCHCDLFFKKKD</sequence>
<feature type="compositionally biased region" description="Polar residues" evidence="4">
    <location>
        <begin position="136"/>
        <end position="152"/>
    </location>
</feature>
<dbReference type="Proteomes" id="UP001185015">
    <property type="component" value="Unassembled WGS sequence"/>
</dbReference>
<reference evidence="6 7" key="1">
    <citation type="submission" date="2023-07" db="EMBL/GenBank/DDBJ databases">
        <title>Genomic Encyclopedia of Type Strains, Phase IV (KMG-IV): sequencing the most valuable type-strain genomes for metagenomic binning, comparative biology and taxonomic classification.</title>
        <authorList>
            <person name="Goeker M."/>
        </authorList>
    </citation>
    <scope>NUCLEOTIDE SEQUENCE [LARGE SCALE GENOMIC DNA]</scope>
    <source>
        <strain evidence="6 7">DSM 17273</strain>
    </source>
</reference>
<dbReference type="CDD" id="cd02947">
    <property type="entry name" value="TRX_family"/>
    <property type="match status" value="1"/>
</dbReference>
<dbReference type="EMBL" id="JAVDQI010000017">
    <property type="protein sequence ID" value="MDR6223982.1"/>
    <property type="molecule type" value="Genomic_DNA"/>
</dbReference>
<dbReference type="InterPro" id="IPR036249">
    <property type="entry name" value="Thioredoxin-like_sf"/>
</dbReference>
<evidence type="ECO:0000256" key="2">
    <source>
        <dbReference type="ARBA" id="ARBA00022982"/>
    </source>
</evidence>
<dbReference type="Gene3D" id="3.40.30.10">
    <property type="entry name" value="Glutaredoxin"/>
    <property type="match status" value="1"/>
</dbReference>
<dbReference type="GO" id="GO:0005737">
    <property type="term" value="C:cytoplasm"/>
    <property type="evidence" value="ECO:0007669"/>
    <property type="project" value="TreeGrafter"/>
</dbReference>
<feature type="region of interest" description="Disordered" evidence="4">
    <location>
        <begin position="136"/>
        <end position="156"/>
    </location>
</feature>
<protein>
    <submittedName>
        <fullName evidence="6">Thioredoxin</fullName>
    </submittedName>
</protein>
<dbReference type="Pfam" id="PF02943">
    <property type="entry name" value="FeThRed_B"/>
    <property type="match status" value="1"/>
</dbReference>
<gene>
    <name evidence="6" type="ORF">J2750_002463</name>
</gene>
<dbReference type="InterPro" id="IPR013766">
    <property type="entry name" value="Thioredoxin_domain"/>
</dbReference>
<dbReference type="SUPFAM" id="SSF57662">
    <property type="entry name" value="Ferredoxin thioredoxin reductase (FTR), catalytic beta chain"/>
    <property type="match status" value="1"/>
</dbReference>
<accession>A0AA90U1N3</accession>
<name>A0AA90U1N3_9EURY</name>
<evidence type="ECO:0000256" key="1">
    <source>
        <dbReference type="ARBA" id="ARBA00022448"/>
    </source>
</evidence>
<evidence type="ECO:0000313" key="7">
    <source>
        <dbReference type="Proteomes" id="UP001185015"/>
    </source>
</evidence>
<feature type="domain" description="Thioredoxin" evidence="5">
    <location>
        <begin position="1"/>
        <end position="135"/>
    </location>
</feature>
<proteinExistence type="predicted"/>
<dbReference type="Gene3D" id="3.90.460.10">
    <property type="entry name" value="Ferredoxin thioredoxin reductase catalytic beta subunit"/>
    <property type="match status" value="1"/>
</dbReference>
<organism evidence="6 7">
    <name type="scientific">Methanococcoides alaskense</name>
    <dbReference type="NCBI Taxonomy" id="325778"/>
    <lineage>
        <taxon>Archaea</taxon>
        <taxon>Methanobacteriati</taxon>
        <taxon>Methanobacteriota</taxon>
        <taxon>Stenosarchaea group</taxon>
        <taxon>Methanomicrobia</taxon>
        <taxon>Methanosarcinales</taxon>
        <taxon>Methanosarcinaceae</taxon>
        <taxon>Methanococcoides</taxon>
    </lineage>
</organism>
<dbReference type="GO" id="GO:0016730">
    <property type="term" value="F:oxidoreductase activity, acting on iron-sulfur proteins as donors"/>
    <property type="evidence" value="ECO:0007669"/>
    <property type="project" value="InterPro"/>
</dbReference>
<keyword evidence="3" id="KW-1015">Disulfide bond</keyword>
<dbReference type="GO" id="GO:0015035">
    <property type="term" value="F:protein-disulfide reductase activity"/>
    <property type="evidence" value="ECO:0007669"/>
    <property type="project" value="TreeGrafter"/>
</dbReference>
<keyword evidence="1" id="KW-0813">Transport</keyword>
<dbReference type="InterPro" id="IPR036644">
    <property type="entry name" value="FTR_bsu_sf"/>
</dbReference>
<dbReference type="PANTHER" id="PTHR45663">
    <property type="entry name" value="GEO12009P1"/>
    <property type="match status" value="1"/>
</dbReference>